<dbReference type="Proteomes" id="UP000186817">
    <property type="component" value="Unassembled WGS sequence"/>
</dbReference>
<feature type="compositionally biased region" description="Basic and acidic residues" evidence="1">
    <location>
        <begin position="639"/>
        <end position="648"/>
    </location>
</feature>
<feature type="region of interest" description="Disordered" evidence="1">
    <location>
        <begin position="878"/>
        <end position="922"/>
    </location>
</feature>
<organism evidence="2 3">
    <name type="scientific">Symbiodinium microadriaticum</name>
    <name type="common">Dinoflagellate</name>
    <name type="synonym">Zooxanthella microadriatica</name>
    <dbReference type="NCBI Taxonomy" id="2951"/>
    <lineage>
        <taxon>Eukaryota</taxon>
        <taxon>Sar</taxon>
        <taxon>Alveolata</taxon>
        <taxon>Dinophyceae</taxon>
        <taxon>Suessiales</taxon>
        <taxon>Symbiodiniaceae</taxon>
        <taxon>Symbiodinium</taxon>
    </lineage>
</organism>
<feature type="region of interest" description="Disordered" evidence="1">
    <location>
        <begin position="1343"/>
        <end position="1394"/>
    </location>
</feature>
<evidence type="ECO:0000313" key="2">
    <source>
        <dbReference type="EMBL" id="OLP95182.1"/>
    </source>
</evidence>
<feature type="region of interest" description="Disordered" evidence="1">
    <location>
        <begin position="1"/>
        <end position="23"/>
    </location>
</feature>
<sequence length="1394" mass="155628">MGDYNARVGIATGKEEEEEGMEVQGGAVGERGLPEVNDNGLLLLDFCEYFKELLNVPSDVRQYQMDQAEQLLALDTDLDAVGIGRLSAATVKGKGVLDLLREWEKGAAAARSAKGGGAEGTGALDSLAVKEAVSKRYIKAKRLERNRERIAKQTAAGMPSAPDLKSVPTIDEEWIADTGSLQGLISKAEHQDYKSNRAVNMFDPMCLTAEEYATALLSFKHHKAVPRDCAPTTQSEYAQQMVNTWGGLMDWGSAEPTSQNRRDYREMDAEMAWMQETAWLQETPPFPRQQDNDLLSMVRLTAKVTISHEDSLNMTKADRGFVLFIYSGQTSLPPALRTMSKNWHDNQGVVDGQWTPLRDQAKKDEACQKGLLKQGMWPMLKWCPEKQDMIPDEHRGNMSMEDTAQILASITDDLKRPRAVLRFLSRPGLTEQPRDGRAVMVLELSQWEPRLHTNFLKLCGHTVLTLAGIQVKPEGMQCSPAVQALQKMVYGRRSVKVEATSFCTAELMIMLSPCLALRQFCDSGSSDRLTCSLEVPLAPPPIENSGKDDVDSEKFAKKFLDDLDCDEISKLRRYGFNLTKRAAIPAPVPDLEDDRVLHDLAAEDFDAFIERVQSEGPTGISKEDDDYIRELNECGTADEGAKPPKADPGRPPSKESGVPDGKGSSDPKVAKGIEALKREATSLHHLMTHIPKNRYCSVCNQAKMHKSPGYNTDSLQPIEATSFVDHIPADHVMSSRENDSVVEEARRVLVNKGDFVFPGISTSVYALVTPEPKGEILDVMALVARPVGKNELTQNPIAQAALDVEWDKLMKKQAWEMESAREWESVSKEAQQKNWKVHVGKIFELVSRKEESSLKVYAEEYQRLRQVDQASVQQVYWQHRQSTKRGPPTPLDSAAGTPMGDLPRGGGEASGSDQTTPQDIPPTLVHPFTVDDGAATQITAGMMGVDINQPQRVEEWLKAPVTTTQDVMKILRCYHKGVIRPELYNMVLQVETALRTVDDRVFQVKRELNWMASDNRQQQKNQSALQVLLSGFPAGLSPAQRQYMIGWMLKQVPEIQNFLKNRGYVDDQTAEEIGRYFNVLLSEPVTVPQGEFWSTMTLITFKAWTERQAFMSRFAGQSGLPLYTDETTPHHGSHIKCSPCSPQWQRKLEAPIRVILSVINKHPEFADQNAKNIFVLWKTLTVMKPCEKREFQEDHIAWARLFYSAESGEFRGRLELHQDLYQLCMSGPDNVHAEESTLWAEQWNLVLWGPQRELDQAETTQYVEAKKQSIGTGKGVSKGKTKKHWSAPFTYNSYSVPFPFELDVVSVEAIAFSWDEYCTKSGGETHRVNDPKACTYVGKPVVEDQTASPAPEMSARRPKAGDPDYETTFLAGVADQTPIPPKGASKGAKASKKA</sequence>
<evidence type="ECO:0000313" key="3">
    <source>
        <dbReference type="Proteomes" id="UP000186817"/>
    </source>
</evidence>
<protein>
    <submittedName>
        <fullName evidence="2">Uncharacterized protein</fullName>
    </submittedName>
</protein>
<dbReference type="OrthoDB" id="406724at2759"/>
<gene>
    <name evidence="2" type="ORF">AK812_SmicGene22713</name>
</gene>
<dbReference type="EMBL" id="LSRX01000513">
    <property type="protein sequence ID" value="OLP95182.1"/>
    <property type="molecule type" value="Genomic_DNA"/>
</dbReference>
<reference evidence="2 3" key="1">
    <citation type="submission" date="2016-02" db="EMBL/GenBank/DDBJ databases">
        <title>Genome analysis of coral dinoflagellate symbionts highlights evolutionary adaptations to a symbiotic lifestyle.</title>
        <authorList>
            <person name="Aranda M."/>
            <person name="Li Y."/>
            <person name="Liew Y.J."/>
            <person name="Baumgarten S."/>
            <person name="Simakov O."/>
            <person name="Wilson M."/>
            <person name="Piel J."/>
            <person name="Ashoor H."/>
            <person name="Bougouffa S."/>
            <person name="Bajic V.B."/>
            <person name="Ryu T."/>
            <person name="Ravasi T."/>
            <person name="Bayer T."/>
            <person name="Micklem G."/>
            <person name="Kim H."/>
            <person name="Bhak J."/>
            <person name="Lajeunesse T.C."/>
            <person name="Voolstra C.R."/>
        </authorList>
    </citation>
    <scope>NUCLEOTIDE SEQUENCE [LARGE SCALE GENOMIC DNA]</scope>
    <source>
        <strain evidence="2 3">CCMP2467</strain>
    </source>
</reference>
<keyword evidence="3" id="KW-1185">Reference proteome</keyword>
<feature type="region of interest" description="Disordered" evidence="1">
    <location>
        <begin position="634"/>
        <end position="668"/>
    </location>
</feature>
<accession>A0A1Q9DJ31</accession>
<proteinExistence type="predicted"/>
<name>A0A1Q9DJ31_SYMMI</name>
<evidence type="ECO:0000256" key="1">
    <source>
        <dbReference type="SAM" id="MobiDB-lite"/>
    </source>
</evidence>
<comment type="caution">
    <text evidence="2">The sequence shown here is derived from an EMBL/GenBank/DDBJ whole genome shotgun (WGS) entry which is preliminary data.</text>
</comment>